<feature type="domain" description="RNA polymerase sigma factor 54 DNA-binding" evidence="9">
    <location>
        <begin position="277"/>
        <end position="433"/>
    </location>
</feature>
<protein>
    <submittedName>
        <fullName evidence="11">RNA polymerase factor sigma-54</fullName>
    </submittedName>
</protein>
<keyword evidence="12" id="KW-1185">Reference proteome</keyword>
<keyword evidence="6" id="KW-0731">Sigma factor</keyword>
<dbReference type="GO" id="GO:0016987">
    <property type="term" value="F:sigma factor activity"/>
    <property type="evidence" value="ECO:0007669"/>
    <property type="project" value="UniProtKB-KW"/>
</dbReference>
<dbReference type="Pfam" id="PF04552">
    <property type="entry name" value="Sigma54_DBD"/>
    <property type="match status" value="1"/>
</dbReference>
<sequence>MKFQQQFQQKQQQQQSQRLAMTQELQQSIQILQYNTEELWRFVAEKSLENPLLEVQEESNVAALASSAPAGDSQTYLSQIPDQHGSLFESLIEQIHLNYRDTELRRLVLYLVEFVDLNGYLTTTLEEAQKQTGATPIQMLDALTLLQQLDPAGVGARSLQESLMLQTERDQQAPELAYIILEEDFEPFVQRKWPEIAKKYQIDLPQVQLIFDYVRSLSPAPGAAFGAPEGLYIVPDLTLLDTPEGWQLRSNRRSMPNVKLQSRYFEKMSQTNDPEVQKYLKEKKQEFDWITKTIEQRGDTIMRVGQAILERQPNFFAETTRPLKPMQLKEIAEELGLHESTISRAVNGKYLETPFGVYELRSFFTHASGGEDLSVDTTRQALQELIDAENKQKPLSDQKIVELLATKGIELSRRTVAKYRDQLHIPSSSKRKRFE</sequence>
<dbReference type="PROSITE" id="PS50044">
    <property type="entry name" value="SIGMA54_3"/>
    <property type="match status" value="1"/>
</dbReference>
<dbReference type="STRING" id="214095.RU97_GL000346"/>
<comment type="caution">
    <text evidence="11">The sequence shown here is derived from an EMBL/GenBank/DDBJ whole genome shotgun (WGS) entry which is preliminary data.</text>
</comment>
<feature type="domain" description="RNA polymerase sigma factor 54 core-binding" evidence="10">
    <location>
        <begin position="79"/>
        <end position="264"/>
    </location>
</feature>
<evidence type="ECO:0000256" key="5">
    <source>
        <dbReference type="ARBA" id="ARBA00023015"/>
    </source>
</evidence>
<keyword evidence="8" id="KW-0804">Transcription</keyword>
<reference evidence="11 12" key="1">
    <citation type="submission" date="2014-12" db="EMBL/GenBank/DDBJ databases">
        <title>Draft genome sequences of 29 type strains of Enterococci.</title>
        <authorList>
            <person name="Zhong Z."/>
            <person name="Sun Z."/>
            <person name="Liu W."/>
            <person name="Zhang W."/>
            <person name="Zhang H."/>
        </authorList>
    </citation>
    <scope>NUCLEOTIDE SEQUENCE [LARGE SCALE GENOMIC DNA]</scope>
    <source>
        <strain evidence="11 12">DSM 17029</strain>
    </source>
</reference>
<gene>
    <name evidence="11" type="ORF">RU97_GL000346</name>
</gene>
<dbReference type="Pfam" id="PF00309">
    <property type="entry name" value="Sigma54_AID"/>
    <property type="match status" value="1"/>
</dbReference>
<evidence type="ECO:0000313" key="12">
    <source>
        <dbReference type="Proteomes" id="UP000181884"/>
    </source>
</evidence>
<dbReference type="PROSITE" id="PS00718">
    <property type="entry name" value="SIGMA54_2"/>
    <property type="match status" value="1"/>
</dbReference>
<dbReference type="GO" id="GO:0016779">
    <property type="term" value="F:nucleotidyltransferase activity"/>
    <property type="evidence" value="ECO:0007669"/>
    <property type="project" value="UniProtKB-KW"/>
</dbReference>
<keyword evidence="7" id="KW-0238">DNA-binding</keyword>
<dbReference type="PANTHER" id="PTHR32248">
    <property type="entry name" value="RNA POLYMERASE SIGMA-54 FACTOR"/>
    <property type="match status" value="1"/>
</dbReference>
<dbReference type="PRINTS" id="PR00045">
    <property type="entry name" value="SIGMA54FCT"/>
</dbReference>
<evidence type="ECO:0000256" key="8">
    <source>
        <dbReference type="ARBA" id="ARBA00023163"/>
    </source>
</evidence>
<dbReference type="PIRSF" id="PIRSF000774">
    <property type="entry name" value="RpoN"/>
    <property type="match status" value="1"/>
</dbReference>
<dbReference type="AlphaFoldDB" id="A0A1L8RK21"/>
<dbReference type="EMBL" id="JXKH01000001">
    <property type="protein sequence ID" value="OJG20113.1"/>
    <property type="molecule type" value="Genomic_DNA"/>
</dbReference>
<dbReference type="RefSeq" id="WP_067392120.1">
    <property type="nucleotide sequence ID" value="NZ_JXKH01000001.1"/>
</dbReference>
<keyword evidence="5" id="KW-0805">Transcription regulation</keyword>
<comment type="similarity">
    <text evidence="1">Belongs to the sigma-54 factor family.</text>
</comment>
<dbReference type="GO" id="GO:0000428">
    <property type="term" value="C:DNA-directed RNA polymerase complex"/>
    <property type="evidence" value="ECO:0007669"/>
    <property type="project" value="UniProtKB-KW"/>
</dbReference>
<evidence type="ECO:0000256" key="3">
    <source>
        <dbReference type="ARBA" id="ARBA00022679"/>
    </source>
</evidence>
<evidence type="ECO:0000259" key="9">
    <source>
        <dbReference type="Pfam" id="PF04552"/>
    </source>
</evidence>
<accession>A0A1L8RK21</accession>
<dbReference type="GO" id="GO:0001216">
    <property type="term" value="F:DNA-binding transcription activator activity"/>
    <property type="evidence" value="ECO:0007669"/>
    <property type="project" value="InterPro"/>
</dbReference>
<evidence type="ECO:0000259" key="10">
    <source>
        <dbReference type="Pfam" id="PF04963"/>
    </source>
</evidence>
<dbReference type="Proteomes" id="UP000181884">
    <property type="component" value="Unassembled WGS sequence"/>
</dbReference>
<keyword evidence="2" id="KW-0240">DNA-directed RNA polymerase</keyword>
<dbReference type="InterPro" id="IPR000394">
    <property type="entry name" value="RNA_pol_sigma_54"/>
</dbReference>
<dbReference type="InterPro" id="IPR007634">
    <property type="entry name" value="RNA_pol_sigma_54_DNA-bd"/>
</dbReference>
<evidence type="ECO:0000256" key="2">
    <source>
        <dbReference type="ARBA" id="ARBA00022478"/>
    </source>
</evidence>
<evidence type="ECO:0000256" key="4">
    <source>
        <dbReference type="ARBA" id="ARBA00022695"/>
    </source>
</evidence>
<dbReference type="Gene3D" id="1.10.10.60">
    <property type="entry name" value="Homeodomain-like"/>
    <property type="match status" value="1"/>
</dbReference>
<dbReference type="Pfam" id="PF04963">
    <property type="entry name" value="Sigma54_CBD"/>
    <property type="match status" value="1"/>
</dbReference>
<name>A0A1L8RK21_9ENTE</name>
<keyword evidence="4" id="KW-0548">Nucleotidyltransferase</keyword>
<dbReference type="InterPro" id="IPR038709">
    <property type="entry name" value="RpoN_core-bd_sf"/>
</dbReference>
<dbReference type="Gene3D" id="1.10.10.1330">
    <property type="entry name" value="RNA polymerase sigma-54 factor, core-binding domain"/>
    <property type="match status" value="1"/>
</dbReference>
<keyword evidence="3" id="KW-0808">Transferase</keyword>
<organism evidence="11 12">
    <name type="scientific">Enterococcus canis</name>
    <dbReference type="NCBI Taxonomy" id="214095"/>
    <lineage>
        <taxon>Bacteria</taxon>
        <taxon>Bacillati</taxon>
        <taxon>Bacillota</taxon>
        <taxon>Bacilli</taxon>
        <taxon>Lactobacillales</taxon>
        <taxon>Enterococcaceae</taxon>
        <taxon>Enterococcus</taxon>
    </lineage>
</organism>
<evidence type="ECO:0000256" key="6">
    <source>
        <dbReference type="ARBA" id="ARBA00023082"/>
    </source>
</evidence>
<evidence type="ECO:0000256" key="1">
    <source>
        <dbReference type="ARBA" id="ARBA00008798"/>
    </source>
</evidence>
<evidence type="ECO:0000256" key="7">
    <source>
        <dbReference type="ARBA" id="ARBA00023125"/>
    </source>
</evidence>
<dbReference type="NCBIfam" id="TIGR02395">
    <property type="entry name" value="rpoN_sigma"/>
    <property type="match status" value="1"/>
</dbReference>
<dbReference type="InterPro" id="IPR007046">
    <property type="entry name" value="RNA_pol_sigma_54_core-bd"/>
</dbReference>
<evidence type="ECO:0000313" key="11">
    <source>
        <dbReference type="EMBL" id="OJG20113.1"/>
    </source>
</evidence>
<dbReference type="GO" id="GO:0003677">
    <property type="term" value="F:DNA binding"/>
    <property type="evidence" value="ECO:0007669"/>
    <property type="project" value="UniProtKB-KW"/>
</dbReference>
<dbReference type="PROSITE" id="PS00717">
    <property type="entry name" value="SIGMA54_1"/>
    <property type="match status" value="1"/>
</dbReference>
<dbReference type="PANTHER" id="PTHR32248:SF4">
    <property type="entry name" value="RNA POLYMERASE SIGMA-54 FACTOR"/>
    <property type="match status" value="1"/>
</dbReference>
<dbReference type="GO" id="GO:0006352">
    <property type="term" value="P:DNA-templated transcription initiation"/>
    <property type="evidence" value="ECO:0007669"/>
    <property type="project" value="InterPro"/>
</dbReference>
<proteinExistence type="inferred from homology"/>